<proteinExistence type="predicted"/>
<evidence type="ECO:0000313" key="2">
    <source>
        <dbReference type="Proteomes" id="UP001227268"/>
    </source>
</evidence>
<gene>
    <name evidence="1" type="ORF">QFC21_005795</name>
</gene>
<comment type="caution">
    <text evidence="1">The sequence shown here is derived from an EMBL/GenBank/DDBJ whole genome shotgun (WGS) entry which is preliminary data.</text>
</comment>
<name>A0ACC2V6U8_9TREE</name>
<evidence type="ECO:0000313" key="1">
    <source>
        <dbReference type="EMBL" id="KAJ9095002.1"/>
    </source>
</evidence>
<reference evidence="1" key="1">
    <citation type="submission" date="2023-04" db="EMBL/GenBank/DDBJ databases">
        <title>Draft Genome sequencing of Naganishia species isolated from polar environments using Oxford Nanopore Technology.</title>
        <authorList>
            <person name="Leo P."/>
            <person name="Venkateswaran K."/>
        </authorList>
    </citation>
    <scope>NUCLEOTIDE SEQUENCE</scope>
    <source>
        <strain evidence="1">MNA-CCFEE 5423</strain>
    </source>
</reference>
<keyword evidence="2" id="KW-1185">Reference proteome</keyword>
<accession>A0ACC2V6U8</accession>
<sequence length="554" mass="61971">MEKQAIDMDEYAGMHVPHAALTNQSFQPLGRHDLDKVQESHGVFDHSDGRLVVDPEEAKIEYGEEIASKLKVSKNGRYVLWPQPSDRADDPQNWSDWKKTYHLIIITMAAFVPDFISSCGIATLFPLAKQFNTTVGEINNLTSNWSIFMLSWGGIIAVFFIKSYGRLPVIFWSQFIGLGFAIGCAVAPNLKTFAAMRILAATFQTAPQVSGLYTVCDMYPFHLQARKLNLWTFGFVLSPFVGPALLGFAVESLGWRWIYGIGSIYSGVVLILIILFFEETMFDRHLSPIPMKPTTGLRYRIETLLGITASKMSQYRPPLYQGVLDLIYLVWRPQCILPLIYVMLTFGFGIGINVTNAVFVASPPPIGFGFEGAKLAGSYWSPIVGCILGEVVGRYFNDWMAARLIRKNKGVFEAEMRLWTLYLALPFFAAGFILLGAGFQYKFNFAGLVIGWVLAEFGILVSTVGIYAYLTNTFPYRQGEVSALINAFRIFGGFAVPFFQIEWATTRGALETFGCEAAIVVGVFLLIVPFLQIKGRYLRQKFSLTPQVNKVVRA</sequence>
<organism evidence="1 2">
    <name type="scientific">Naganishia friedmannii</name>
    <dbReference type="NCBI Taxonomy" id="89922"/>
    <lineage>
        <taxon>Eukaryota</taxon>
        <taxon>Fungi</taxon>
        <taxon>Dikarya</taxon>
        <taxon>Basidiomycota</taxon>
        <taxon>Agaricomycotina</taxon>
        <taxon>Tremellomycetes</taxon>
        <taxon>Filobasidiales</taxon>
        <taxon>Filobasidiaceae</taxon>
        <taxon>Naganishia</taxon>
    </lineage>
</organism>
<dbReference type="EMBL" id="JASBWT010000023">
    <property type="protein sequence ID" value="KAJ9095002.1"/>
    <property type="molecule type" value="Genomic_DNA"/>
</dbReference>
<dbReference type="Proteomes" id="UP001227268">
    <property type="component" value="Unassembled WGS sequence"/>
</dbReference>
<protein>
    <submittedName>
        <fullName evidence="1">Uncharacterized protein</fullName>
    </submittedName>
</protein>